<evidence type="ECO:0000313" key="1">
    <source>
        <dbReference type="EMBL" id="SMG55299.1"/>
    </source>
</evidence>
<protein>
    <submittedName>
        <fullName evidence="1">Type VI secretion system effector, Hcp1 family</fullName>
    </submittedName>
</protein>
<accession>A0A1X7LQB4</accession>
<dbReference type="InterPro" id="IPR036624">
    <property type="entry name" value="Hcp1-lik_sf"/>
</dbReference>
<dbReference type="STRING" id="1515439.SAMN06265784_107192"/>
<dbReference type="InterPro" id="IPR008514">
    <property type="entry name" value="T6SS_Hcp"/>
</dbReference>
<organism evidence="1 2">
    <name type="scientific">Paraburkholderia susongensis</name>
    <dbReference type="NCBI Taxonomy" id="1515439"/>
    <lineage>
        <taxon>Bacteria</taxon>
        <taxon>Pseudomonadati</taxon>
        <taxon>Pseudomonadota</taxon>
        <taxon>Betaproteobacteria</taxon>
        <taxon>Burkholderiales</taxon>
        <taxon>Burkholderiaceae</taxon>
        <taxon>Paraburkholderia</taxon>
    </lineage>
</organism>
<dbReference type="EMBL" id="FXAT01000007">
    <property type="protein sequence ID" value="SMG55299.1"/>
    <property type="molecule type" value="Genomic_DNA"/>
</dbReference>
<reference evidence="2" key="1">
    <citation type="submission" date="2017-04" db="EMBL/GenBank/DDBJ databases">
        <authorList>
            <person name="Varghese N."/>
            <person name="Submissions S."/>
        </authorList>
    </citation>
    <scope>NUCLEOTIDE SEQUENCE [LARGE SCALE GENOMIC DNA]</scope>
    <source>
        <strain evidence="2">LMG 29540</strain>
    </source>
</reference>
<dbReference type="AlphaFoldDB" id="A0A1X7LQB4"/>
<sequence>MQLFINLPTENLEMAIPAYMWLKDDDGADIKGPSMVQGREGSIEVIGFNHAISLPVDSHNGKIMGRALDQ</sequence>
<keyword evidence="2" id="KW-1185">Reference proteome</keyword>
<gene>
    <name evidence="1" type="ORF">SAMN06265784_107192</name>
</gene>
<dbReference type="Pfam" id="PF05638">
    <property type="entry name" value="T6SS_HCP"/>
    <property type="match status" value="1"/>
</dbReference>
<dbReference type="SUPFAM" id="SSF141452">
    <property type="entry name" value="Hcp1-like"/>
    <property type="match status" value="1"/>
</dbReference>
<dbReference type="Gene3D" id="2.30.110.20">
    <property type="entry name" value="Hcp1-like"/>
    <property type="match status" value="1"/>
</dbReference>
<evidence type="ECO:0000313" key="2">
    <source>
        <dbReference type="Proteomes" id="UP000193228"/>
    </source>
</evidence>
<dbReference type="Proteomes" id="UP000193228">
    <property type="component" value="Unassembled WGS sequence"/>
</dbReference>
<proteinExistence type="predicted"/>
<name>A0A1X7LQB4_9BURK</name>